<gene>
    <name evidence="2" type="ORF">BYL167_LOCUS24253</name>
    <name evidence="1" type="ORF">CJN711_LOCUS20017</name>
</gene>
<proteinExistence type="predicted"/>
<dbReference type="Gene3D" id="3.20.20.150">
    <property type="entry name" value="Divalent-metal-dependent TIM barrel enzymes"/>
    <property type="match status" value="1"/>
</dbReference>
<comment type="caution">
    <text evidence="1">The sequence shown here is derived from an EMBL/GenBank/DDBJ whole genome shotgun (WGS) entry which is preliminary data.</text>
</comment>
<organism evidence="1 3">
    <name type="scientific">Rotaria magnacalcarata</name>
    <dbReference type="NCBI Taxonomy" id="392030"/>
    <lineage>
        <taxon>Eukaryota</taxon>
        <taxon>Metazoa</taxon>
        <taxon>Spiralia</taxon>
        <taxon>Gnathifera</taxon>
        <taxon>Rotifera</taxon>
        <taxon>Eurotatoria</taxon>
        <taxon>Bdelloidea</taxon>
        <taxon>Philodinida</taxon>
        <taxon>Philodinidae</taxon>
        <taxon>Rotaria</taxon>
    </lineage>
</organism>
<evidence type="ECO:0000313" key="2">
    <source>
        <dbReference type="EMBL" id="CAF4217629.1"/>
    </source>
</evidence>
<dbReference type="Proteomes" id="UP000681967">
    <property type="component" value="Unassembled WGS sequence"/>
</dbReference>
<dbReference type="EMBL" id="CAJNOV010009388">
    <property type="protein sequence ID" value="CAF1362566.1"/>
    <property type="molecule type" value="Genomic_DNA"/>
</dbReference>
<sequence>MPVPQLKIFRVLWGIEAQFSADINVLFAELHRLGYTGIEASLSDIARLSNNDSNVFQQALHDHKLELIGTVVTSFYPSEPDVWHDLPIHEHLTNLEKQLNELIQFKPIHVNIQGGQDSWSTKQKEEYFEKALEIQAKFPQMTSSHETHRSRALYNPFVTADMVNRFPTLRLTADYSHFPVVCERLLQHSTDDERFRLFASRVDHIHARVGSTQHAQVDDPRESKEESEQMQKWWEMVWNEQKNRKWITLTPEYGPVPYARTSEINVWELTNREMKRQKENYEKWAATIQE</sequence>
<evidence type="ECO:0000313" key="1">
    <source>
        <dbReference type="EMBL" id="CAF1362566.1"/>
    </source>
</evidence>
<evidence type="ECO:0000313" key="3">
    <source>
        <dbReference type="Proteomes" id="UP000663855"/>
    </source>
</evidence>
<protein>
    <recommendedName>
        <fullName evidence="4">Xylose isomerase-like TIM barrel domain-containing protein</fullName>
    </recommendedName>
</protein>
<accession>A0A815I313</accession>
<dbReference type="AlphaFoldDB" id="A0A815I313"/>
<dbReference type="Proteomes" id="UP000663855">
    <property type="component" value="Unassembled WGS sequence"/>
</dbReference>
<dbReference type="EMBL" id="CAJOBH010020318">
    <property type="protein sequence ID" value="CAF4217629.1"/>
    <property type="molecule type" value="Genomic_DNA"/>
</dbReference>
<name>A0A815I313_9BILA</name>
<dbReference type="InterPro" id="IPR036237">
    <property type="entry name" value="Xyl_isomerase-like_sf"/>
</dbReference>
<dbReference type="SUPFAM" id="SSF51658">
    <property type="entry name" value="Xylose isomerase-like"/>
    <property type="match status" value="1"/>
</dbReference>
<reference evidence="1" key="1">
    <citation type="submission" date="2021-02" db="EMBL/GenBank/DDBJ databases">
        <authorList>
            <person name="Nowell W R."/>
        </authorList>
    </citation>
    <scope>NUCLEOTIDE SEQUENCE</scope>
</reference>
<evidence type="ECO:0008006" key="4">
    <source>
        <dbReference type="Google" id="ProtNLM"/>
    </source>
</evidence>